<accession>A0ABR1R779</accession>
<feature type="compositionally biased region" description="Basic and acidic residues" evidence="6">
    <location>
        <begin position="15"/>
        <end position="24"/>
    </location>
</feature>
<feature type="transmembrane region" description="Helical" evidence="7">
    <location>
        <begin position="1178"/>
        <end position="1198"/>
    </location>
</feature>
<feature type="region of interest" description="Disordered" evidence="6">
    <location>
        <begin position="687"/>
        <end position="719"/>
    </location>
</feature>
<gene>
    <name evidence="9" type="ORF">PG991_013882</name>
</gene>
<evidence type="ECO:0000256" key="1">
    <source>
        <dbReference type="ARBA" id="ARBA00004141"/>
    </source>
</evidence>
<protein>
    <recommendedName>
        <fullName evidence="8">DUF676 domain-containing protein</fullName>
    </recommendedName>
</protein>
<name>A0ABR1R779_9PEZI</name>
<evidence type="ECO:0000256" key="3">
    <source>
        <dbReference type="ARBA" id="ARBA00022692"/>
    </source>
</evidence>
<dbReference type="InterPro" id="IPR007751">
    <property type="entry name" value="DUF676_lipase-like"/>
</dbReference>
<evidence type="ECO:0000256" key="7">
    <source>
        <dbReference type="SAM" id="Phobius"/>
    </source>
</evidence>
<keyword evidence="10" id="KW-1185">Reference proteome</keyword>
<evidence type="ECO:0000256" key="5">
    <source>
        <dbReference type="ARBA" id="ARBA00023136"/>
    </source>
</evidence>
<dbReference type="InterPro" id="IPR050829">
    <property type="entry name" value="CorA_MIT"/>
</dbReference>
<feature type="compositionally biased region" description="Low complexity" evidence="6">
    <location>
        <begin position="705"/>
        <end position="719"/>
    </location>
</feature>
<keyword evidence="3 7" id="KW-0812">Transmembrane</keyword>
<dbReference type="Pfam" id="PF01544">
    <property type="entry name" value="CorA"/>
    <property type="match status" value="1"/>
</dbReference>
<evidence type="ECO:0000259" key="8">
    <source>
        <dbReference type="Pfam" id="PF05057"/>
    </source>
</evidence>
<dbReference type="Proteomes" id="UP001396898">
    <property type="component" value="Unassembled WGS sequence"/>
</dbReference>
<dbReference type="Gene3D" id="3.40.50.1820">
    <property type="entry name" value="alpha/beta hydrolase"/>
    <property type="match status" value="1"/>
</dbReference>
<evidence type="ECO:0000313" key="10">
    <source>
        <dbReference type="Proteomes" id="UP001396898"/>
    </source>
</evidence>
<feature type="compositionally biased region" description="Basic and acidic residues" evidence="6">
    <location>
        <begin position="536"/>
        <end position="546"/>
    </location>
</feature>
<feature type="compositionally biased region" description="Low complexity" evidence="6">
    <location>
        <begin position="517"/>
        <end position="535"/>
    </location>
</feature>
<dbReference type="InterPro" id="IPR029058">
    <property type="entry name" value="AB_hydrolase_fold"/>
</dbReference>
<evidence type="ECO:0000256" key="6">
    <source>
        <dbReference type="SAM" id="MobiDB-lite"/>
    </source>
</evidence>
<comment type="similarity">
    <text evidence="2">Belongs to the putative lipase ROG1 family.</text>
</comment>
<proteinExistence type="inferred from homology"/>
<sequence length="1298" mass="147659">MAPREEAPGRNSHAPGHEPARDDMAATFEDTDFQWEASNRSSLSHWDPEPGFAHVDGEIGGSGYNETKTDIIAIPCPGASPVETWMREPLPDGYFGHPTNRELDSHPALKEFQGHTILSPAINTALPKAKHLWIRQGIRREANTARVMLYRHRELREGLTLDDLAEDLLDQLHRNRDMSQNRPLFFICHSIGGIVAKLALAKASEREEMRWLMFHTHGMTFFATPHLGSSYLSMPNLRESIQHLLHLSHPWPRSITEELRLNHKHLLHIHDIFRDIASEMRIWTFYETKDSQLSGLGSSDFDEVHFSAPLASIKSSLLGSTHEQPYSLESTHADCASFGPKHLQIMHAYLIDLAEAVAKAQSISFQTAHHPLKLGKNAKLELIGFYEDPDPDSVTDIRLYVSKHNLDEFLDKGPERCLQERLNAVAAKPHYRPQRFASAANDSIKSGALGIRNMVQGFLGALQRPGSSQSHLMDDKGRTSPEIVVTSHASGRPSVADAPTQSMATFGTGRARGLTVPSLSTPSYRRPSSRSISQSRGERLRSDEASRTLSDPTGVDISPRTILAEPEPRPLAEERSHPSEVENHGPVSLGSDKEHHVDHADAMYDLTAGFSRPNPNKRKFMWIHLPFNNPYWVKSIFNKLAESQHQTYSKLLRNENWVDRHVRGRHAQAHASYVRPGCDYISSETRKTIQDRRSQIGPPANVQDSPHPSSPSISGRSSPGAVTPSHLYLYLPYLHFDTYKNVIKRRDVIRRRLGLGRARPVPKDIADEESLETRVTWEYIGHDPPLNPRRTLDQYGYPSLRDTYARDDDQMLYKLTKERVGLPKTKKRHLIGDALTATSPASRLAMFTNRIKKADAMLTDDETQSSGDENEILDGNLLMVDQLWLWAVDLTTLTTFFPKRESHPSEGPMFQQADLRNSVYNELNGDLTGRCDNALDLAAFTALHAVTVLLDRTSHRDLEIFRIFEEALGVLTERMTFSLKRFRMQSFRDRINDESDSSELEDNRTESIKKRHQQEIEQSERENRENTSALLELRDMDDELNTMDNLFLEQKTTLAHMKDLYNRPDLQPHTAHGRAYLDEALARLDDYALQVGGMRHRIEATRTDYEKLLEMVQRQAQVDEVRWSRLQTELASTQNLSVMIFTTFTVIFLPLSFFTSLFGMNTQEWGGAEDNFVSLRTIGAISLPASALLVGLSLVAAFSSRVQAAFKYLFRHARAAAEGVKHQLGRMLPRVSKEIQQRRDRAREDRQKNLRRKKEVDYDFWETVRRERRSEYQIPDLNKAGANRQRLRGRATMLRGRA</sequence>
<reference evidence="9 10" key="1">
    <citation type="submission" date="2023-01" db="EMBL/GenBank/DDBJ databases">
        <title>Analysis of 21 Apiospora genomes using comparative genomics revels a genus with tremendous synthesis potential of carbohydrate active enzymes and secondary metabolites.</title>
        <authorList>
            <person name="Sorensen T."/>
        </authorList>
    </citation>
    <scope>NUCLEOTIDE SEQUENCE [LARGE SCALE GENOMIC DNA]</scope>
    <source>
        <strain evidence="9 10">CBS 20057</strain>
    </source>
</reference>
<dbReference type="InterPro" id="IPR002523">
    <property type="entry name" value="MgTranspt_CorA/ZnTranspt_ZntB"/>
</dbReference>
<comment type="subcellular location">
    <subcellularLocation>
        <location evidence="1">Membrane</location>
        <topology evidence="1">Multi-pass membrane protein</topology>
    </subcellularLocation>
</comment>
<dbReference type="PANTHER" id="PTHR47685">
    <property type="entry name" value="MAGNESIUM TRANSPORT PROTEIN CORA"/>
    <property type="match status" value="1"/>
</dbReference>
<keyword evidence="4 7" id="KW-1133">Transmembrane helix</keyword>
<feature type="compositionally biased region" description="Basic and acidic residues" evidence="6">
    <location>
        <begin position="1001"/>
        <end position="1025"/>
    </location>
</feature>
<feature type="domain" description="DUF676" evidence="8">
    <location>
        <begin position="164"/>
        <end position="232"/>
    </location>
</feature>
<dbReference type="InterPro" id="IPR045863">
    <property type="entry name" value="CorA_TM1_TM2"/>
</dbReference>
<evidence type="ECO:0000313" key="9">
    <source>
        <dbReference type="EMBL" id="KAK8001660.1"/>
    </source>
</evidence>
<dbReference type="PANTHER" id="PTHR47685:SF1">
    <property type="entry name" value="MAGNESIUM TRANSPORT PROTEIN CORA"/>
    <property type="match status" value="1"/>
</dbReference>
<feature type="transmembrane region" description="Helical" evidence="7">
    <location>
        <begin position="1136"/>
        <end position="1158"/>
    </location>
</feature>
<dbReference type="SUPFAM" id="SSF53474">
    <property type="entry name" value="alpha/beta-Hydrolases"/>
    <property type="match status" value="1"/>
</dbReference>
<feature type="region of interest" description="Disordered" evidence="6">
    <location>
        <begin position="486"/>
        <end position="593"/>
    </location>
</feature>
<evidence type="ECO:0000256" key="4">
    <source>
        <dbReference type="ARBA" id="ARBA00022989"/>
    </source>
</evidence>
<organism evidence="9 10">
    <name type="scientific">Apiospora marii</name>
    <dbReference type="NCBI Taxonomy" id="335849"/>
    <lineage>
        <taxon>Eukaryota</taxon>
        <taxon>Fungi</taxon>
        <taxon>Dikarya</taxon>
        <taxon>Ascomycota</taxon>
        <taxon>Pezizomycotina</taxon>
        <taxon>Sordariomycetes</taxon>
        <taxon>Xylariomycetidae</taxon>
        <taxon>Amphisphaeriales</taxon>
        <taxon>Apiosporaceae</taxon>
        <taxon>Apiospora</taxon>
    </lineage>
</organism>
<evidence type="ECO:0000256" key="2">
    <source>
        <dbReference type="ARBA" id="ARBA00007920"/>
    </source>
</evidence>
<keyword evidence="5 7" id="KW-0472">Membrane</keyword>
<dbReference type="SUPFAM" id="SSF144083">
    <property type="entry name" value="Magnesium transport protein CorA, transmembrane region"/>
    <property type="match status" value="1"/>
</dbReference>
<dbReference type="EMBL" id="JAQQWI010000018">
    <property type="protein sequence ID" value="KAK8001660.1"/>
    <property type="molecule type" value="Genomic_DNA"/>
</dbReference>
<comment type="caution">
    <text evidence="9">The sequence shown here is derived from an EMBL/GenBank/DDBJ whole genome shotgun (WGS) entry which is preliminary data.</text>
</comment>
<feature type="region of interest" description="Disordered" evidence="6">
    <location>
        <begin position="992"/>
        <end position="1026"/>
    </location>
</feature>
<dbReference type="Gene3D" id="1.20.58.340">
    <property type="entry name" value="Magnesium transport protein CorA, transmembrane region"/>
    <property type="match status" value="1"/>
</dbReference>
<feature type="compositionally biased region" description="Basic and acidic residues" evidence="6">
    <location>
        <begin position="566"/>
        <end position="583"/>
    </location>
</feature>
<feature type="region of interest" description="Disordered" evidence="6">
    <location>
        <begin position="1"/>
        <end position="49"/>
    </location>
</feature>
<dbReference type="Pfam" id="PF05057">
    <property type="entry name" value="DUF676"/>
    <property type="match status" value="1"/>
</dbReference>